<comment type="caution">
    <text evidence="3">The sequence shown here is derived from an EMBL/GenBank/DDBJ whole genome shotgun (WGS) entry which is preliminary data.</text>
</comment>
<feature type="transmembrane region" description="Helical" evidence="2">
    <location>
        <begin position="48"/>
        <end position="69"/>
    </location>
</feature>
<evidence type="ECO:0000313" key="4">
    <source>
        <dbReference type="Proteomes" id="UP000028547"/>
    </source>
</evidence>
<dbReference type="AlphaFoldDB" id="A0A084SXV9"/>
<feature type="region of interest" description="Disordered" evidence="1">
    <location>
        <begin position="205"/>
        <end position="236"/>
    </location>
</feature>
<organism evidence="3 4">
    <name type="scientific">Archangium violaceum Cb vi76</name>
    <dbReference type="NCBI Taxonomy" id="1406225"/>
    <lineage>
        <taxon>Bacteria</taxon>
        <taxon>Pseudomonadati</taxon>
        <taxon>Myxococcota</taxon>
        <taxon>Myxococcia</taxon>
        <taxon>Myxococcales</taxon>
        <taxon>Cystobacterineae</taxon>
        <taxon>Archangiaceae</taxon>
        <taxon>Archangium</taxon>
    </lineage>
</organism>
<keyword evidence="2" id="KW-1133">Transmembrane helix</keyword>
<evidence type="ECO:0000313" key="3">
    <source>
        <dbReference type="EMBL" id="KFA93294.1"/>
    </source>
</evidence>
<sequence length="236" mass="26480">MTDEELSRALRGHEPKPDPEHRARLEQELLAAYDTRVDRRVRRVRSPLWRYATAVVLLLGLVSATQVSAEYKIEVGKRIRVVLPAGSEVSPGLGDRVARAFVSGSSRLVDVGVMLRRTPEGPATLVVDVWGDRLAQEGEAMDRLRAMPEFVGLPVEVTNLEGRVRDNLLGLVGHSLFRAGASPEERELARQRVIEELRRQEGDGARIDVDVEEDSQKQRMRVRVRKQMPAPQSLPE</sequence>
<feature type="region of interest" description="Disordered" evidence="1">
    <location>
        <begin position="1"/>
        <end position="21"/>
    </location>
</feature>
<evidence type="ECO:0000256" key="1">
    <source>
        <dbReference type="SAM" id="MobiDB-lite"/>
    </source>
</evidence>
<feature type="compositionally biased region" description="Basic and acidic residues" evidence="1">
    <location>
        <begin position="205"/>
        <end position="217"/>
    </location>
</feature>
<keyword evidence="2" id="KW-0812">Transmembrane</keyword>
<dbReference type="EMBL" id="JPMI01000057">
    <property type="protein sequence ID" value="KFA93294.1"/>
    <property type="molecule type" value="Genomic_DNA"/>
</dbReference>
<proteinExistence type="predicted"/>
<dbReference type="RefSeq" id="WP_043392598.1">
    <property type="nucleotide sequence ID" value="NZ_JPMI01000057.1"/>
</dbReference>
<gene>
    <name evidence="3" type="ORF">Q664_09945</name>
</gene>
<protein>
    <submittedName>
        <fullName evidence="3">Uncharacterized protein</fullName>
    </submittedName>
</protein>
<keyword evidence="2" id="KW-0472">Membrane</keyword>
<accession>A0A084SXV9</accession>
<evidence type="ECO:0000256" key="2">
    <source>
        <dbReference type="SAM" id="Phobius"/>
    </source>
</evidence>
<name>A0A084SXV9_9BACT</name>
<reference evidence="3 4" key="1">
    <citation type="submission" date="2014-07" db="EMBL/GenBank/DDBJ databases">
        <title>Draft Genome Sequence of Gephyronic Acid Producer, Cystobacter violaceus Strain Cb vi76.</title>
        <authorList>
            <person name="Stevens D.C."/>
            <person name="Young J."/>
            <person name="Carmichael R."/>
            <person name="Tan J."/>
            <person name="Taylor R.E."/>
        </authorList>
    </citation>
    <scope>NUCLEOTIDE SEQUENCE [LARGE SCALE GENOMIC DNA]</scope>
    <source>
        <strain evidence="3 4">Cb vi76</strain>
    </source>
</reference>
<dbReference type="Proteomes" id="UP000028547">
    <property type="component" value="Unassembled WGS sequence"/>
</dbReference>